<dbReference type="EMBL" id="CP036425">
    <property type="protein sequence ID" value="QDU33299.1"/>
    <property type="molecule type" value="Genomic_DNA"/>
</dbReference>
<keyword evidence="6" id="KW-0479">Metal-binding</keyword>
<comment type="similarity">
    <text evidence="2">Belongs to the uracil-DNA glycosylase (UDG) superfamily. Type 4 (UDGa) family.</text>
</comment>
<feature type="domain" description="Uracil-DNA glycosylase-like" evidence="12">
    <location>
        <begin position="138"/>
        <end position="290"/>
    </location>
</feature>
<keyword evidence="11" id="KW-0234">DNA repair</keyword>
<comment type="catalytic activity">
    <reaction evidence="1">
        <text>Hydrolyzes single-stranded DNA or mismatched double-stranded DNA and polynucleotides, releasing free uracil.</text>
        <dbReference type="EC" id="3.2.2.27"/>
    </reaction>
</comment>
<evidence type="ECO:0000259" key="12">
    <source>
        <dbReference type="SMART" id="SM00986"/>
    </source>
</evidence>
<evidence type="ECO:0000256" key="4">
    <source>
        <dbReference type="ARBA" id="ARBA00019403"/>
    </source>
</evidence>
<accession>A0A517YST5</accession>
<dbReference type="InterPro" id="IPR051536">
    <property type="entry name" value="UDG_Type-4/5"/>
</dbReference>
<dbReference type="NCBIfam" id="TIGR00758">
    <property type="entry name" value="UDG_fam4"/>
    <property type="match status" value="1"/>
</dbReference>
<keyword evidence="8" id="KW-0378">Hydrolase</keyword>
<evidence type="ECO:0000256" key="3">
    <source>
        <dbReference type="ARBA" id="ARBA00012030"/>
    </source>
</evidence>
<dbReference type="EC" id="3.2.2.27" evidence="3"/>
<dbReference type="PANTHER" id="PTHR33693:SF1">
    <property type="entry name" value="TYPE-4 URACIL-DNA GLYCOSYLASE"/>
    <property type="match status" value="1"/>
</dbReference>
<gene>
    <name evidence="13" type="ORF">KS4_13450</name>
</gene>
<dbReference type="GO" id="GO:0051539">
    <property type="term" value="F:4 iron, 4 sulfur cluster binding"/>
    <property type="evidence" value="ECO:0007669"/>
    <property type="project" value="UniProtKB-KW"/>
</dbReference>
<evidence type="ECO:0000256" key="7">
    <source>
        <dbReference type="ARBA" id="ARBA00022763"/>
    </source>
</evidence>
<evidence type="ECO:0000256" key="9">
    <source>
        <dbReference type="ARBA" id="ARBA00023004"/>
    </source>
</evidence>
<dbReference type="GO" id="GO:0006281">
    <property type="term" value="P:DNA repair"/>
    <property type="evidence" value="ECO:0007669"/>
    <property type="project" value="UniProtKB-KW"/>
</dbReference>
<dbReference type="RefSeq" id="WP_200761639.1">
    <property type="nucleotide sequence ID" value="NZ_CP036425.1"/>
</dbReference>
<dbReference type="InterPro" id="IPR005122">
    <property type="entry name" value="Uracil-DNA_glycosylase-like"/>
</dbReference>
<dbReference type="Pfam" id="PF03167">
    <property type="entry name" value="UDG"/>
    <property type="match status" value="1"/>
</dbReference>
<evidence type="ECO:0000256" key="5">
    <source>
        <dbReference type="ARBA" id="ARBA00022485"/>
    </source>
</evidence>
<dbReference type="Gene3D" id="3.40.470.10">
    <property type="entry name" value="Uracil-DNA glycosylase-like domain"/>
    <property type="match status" value="1"/>
</dbReference>
<keyword evidence="9" id="KW-0408">Iron</keyword>
<evidence type="ECO:0000256" key="11">
    <source>
        <dbReference type="ARBA" id="ARBA00023204"/>
    </source>
</evidence>
<dbReference type="SMART" id="SM00987">
    <property type="entry name" value="UreE_C"/>
    <property type="match status" value="1"/>
</dbReference>
<dbReference type="GO" id="GO:0004844">
    <property type="term" value="F:uracil DNA N-glycosylase activity"/>
    <property type="evidence" value="ECO:0007669"/>
    <property type="project" value="UniProtKB-EC"/>
</dbReference>
<dbReference type="PANTHER" id="PTHR33693">
    <property type="entry name" value="TYPE-5 URACIL-DNA GLYCOSYLASE"/>
    <property type="match status" value="1"/>
</dbReference>
<evidence type="ECO:0000256" key="6">
    <source>
        <dbReference type="ARBA" id="ARBA00022723"/>
    </source>
</evidence>
<dbReference type="InterPro" id="IPR036895">
    <property type="entry name" value="Uracil-DNA_glycosylase-like_sf"/>
</dbReference>
<evidence type="ECO:0000313" key="13">
    <source>
        <dbReference type="EMBL" id="QDU33299.1"/>
    </source>
</evidence>
<reference evidence="13 14" key="1">
    <citation type="submission" date="2019-02" db="EMBL/GenBank/DDBJ databases">
        <title>Deep-cultivation of Planctomycetes and their phenomic and genomic characterization uncovers novel biology.</title>
        <authorList>
            <person name="Wiegand S."/>
            <person name="Jogler M."/>
            <person name="Boedeker C."/>
            <person name="Pinto D."/>
            <person name="Vollmers J."/>
            <person name="Rivas-Marin E."/>
            <person name="Kohn T."/>
            <person name="Peeters S.H."/>
            <person name="Heuer A."/>
            <person name="Rast P."/>
            <person name="Oberbeckmann S."/>
            <person name="Bunk B."/>
            <person name="Jeske O."/>
            <person name="Meyerdierks A."/>
            <person name="Storesund J.E."/>
            <person name="Kallscheuer N."/>
            <person name="Luecker S."/>
            <person name="Lage O.M."/>
            <person name="Pohl T."/>
            <person name="Merkel B.J."/>
            <person name="Hornburger P."/>
            <person name="Mueller R.-W."/>
            <person name="Bruemmer F."/>
            <person name="Labrenz M."/>
            <person name="Spormann A.M."/>
            <person name="Op den Camp H."/>
            <person name="Overmann J."/>
            <person name="Amann R."/>
            <person name="Jetten M.S.M."/>
            <person name="Mascher T."/>
            <person name="Medema M.H."/>
            <person name="Devos D.P."/>
            <person name="Kaster A.-K."/>
            <person name="Ovreas L."/>
            <person name="Rohde M."/>
            <person name="Galperin M.Y."/>
            <person name="Jogler C."/>
        </authorList>
    </citation>
    <scope>NUCLEOTIDE SEQUENCE [LARGE SCALE GENOMIC DNA]</scope>
    <source>
        <strain evidence="13 14">KS4</strain>
    </source>
</reference>
<dbReference type="GO" id="GO:0046872">
    <property type="term" value="F:metal ion binding"/>
    <property type="evidence" value="ECO:0007669"/>
    <property type="project" value="UniProtKB-KW"/>
</dbReference>
<dbReference type="Proteomes" id="UP000317369">
    <property type="component" value="Chromosome"/>
</dbReference>
<evidence type="ECO:0000256" key="1">
    <source>
        <dbReference type="ARBA" id="ARBA00001400"/>
    </source>
</evidence>
<keyword evidence="7" id="KW-0227">DNA damage</keyword>
<protein>
    <recommendedName>
        <fullName evidence="4">Type-4 uracil-DNA glycosylase</fullName>
        <ecNumber evidence="3">3.2.2.27</ecNumber>
    </recommendedName>
</protein>
<evidence type="ECO:0000256" key="8">
    <source>
        <dbReference type="ARBA" id="ARBA00022801"/>
    </source>
</evidence>
<name>A0A517YST5_9BACT</name>
<sequence>MDESTKKRIARQHVLADKLMGLDAVPCDQGVAAAAVEQAPVVSGGVPGGGSVMGQQGGRMGAMSGRVRGQGGVSGGVGGGAVSRGNVQVGGGMRELVAIDALGLGREDKTERLRRMYEDEVSGCEKCGLCRGRTQVVFGEGDVDAAVMFVGEGPGYHEDVQGRPFVGKSGELLDKQIGAMQMERGEVYIANVVKCRPPNNRTPVVEEVEACRDYLQRQIAIIEPKVIITLGGPAAKLLLDTTEGITRLRGRWHSYRGVKPGIPVMPTFHPAYLLRQYTKENRMKVWSDLQEAMKKVKE</sequence>
<keyword evidence="10" id="KW-0411">Iron-sulfur</keyword>
<dbReference type="SUPFAM" id="SSF52141">
    <property type="entry name" value="Uracil-DNA glycosylase-like"/>
    <property type="match status" value="1"/>
</dbReference>
<dbReference type="InterPro" id="IPR005273">
    <property type="entry name" value="Ura-DNA_glyco_family4"/>
</dbReference>
<dbReference type="SMART" id="SM00986">
    <property type="entry name" value="UDG"/>
    <property type="match status" value="1"/>
</dbReference>
<evidence type="ECO:0000256" key="2">
    <source>
        <dbReference type="ARBA" id="ARBA00006521"/>
    </source>
</evidence>
<keyword evidence="5" id="KW-0004">4Fe-4S</keyword>
<evidence type="ECO:0000313" key="14">
    <source>
        <dbReference type="Proteomes" id="UP000317369"/>
    </source>
</evidence>
<proteinExistence type="inferred from homology"/>
<evidence type="ECO:0000256" key="10">
    <source>
        <dbReference type="ARBA" id="ARBA00023014"/>
    </source>
</evidence>
<keyword evidence="14" id="KW-1185">Reference proteome</keyword>
<organism evidence="13 14">
    <name type="scientific">Poriferisphaera corsica</name>
    <dbReference type="NCBI Taxonomy" id="2528020"/>
    <lineage>
        <taxon>Bacteria</taxon>
        <taxon>Pseudomonadati</taxon>
        <taxon>Planctomycetota</taxon>
        <taxon>Phycisphaerae</taxon>
        <taxon>Phycisphaerales</taxon>
        <taxon>Phycisphaeraceae</taxon>
        <taxon>Poriferisphaera</taxon>
    </lineage>
</organism>
<dbReference type="AlphaFoldDB" id="A0A517YST5"/>
<dbReference type="CDD" id="cd10030">
    <property type="entry name" value="UDG-F4_TTUDGA_SPO1dp_like"/>
    <property type="match status" value="1"/>
</dbReference>
<dbReference type="KEGG" id="pcor:KS4_13450"/>